<evidence type="ECO:0000313" key="11">
    <source>
        <dbReference type="Proteomes" id="UP001234989"/>
    </source>
</evidence>
<keyword evidence="4 8" id="KW-1133">Transmembrane helix</keyword>
<accession>A0AAF0UDA8</accession>
<dbReference type="InterPro" id="IPR018996">
    <property type="entry name" value="Man1/Src1-like_C"/>
</dbReference>
<dbReference type="PANTHER" id="PTHR47808">
    <property type="entry name" value="INNER NUCLEAR MEMBRANE PROTEIN HEH2-RELATED"/>
    <property type="match status" value="1"/>
</dbReference>
<evidence type="ECO:0000259" key="9">
    <source>
        <dbReference type="Pfam" id="PF09402"/>
    </source>
</evidence>
<proteinExistence type="predicted"/>
<feature type="compositionally biased region" description="Polar residues" evidence="7">
    <location>
        <begin position="379"/>
        <end position="390"/>
    </location>
</feature>
<feature type="compositionally biased region" description="Low complexity" evidence="7">
    <location>
        <begin position="1"/>
        <end position="14"/>
    </location>
</feature>
<evidence type="ECO:0000256" key="6">
    <source>
        <dbReference type="ARBA" id="ARBA00023242"/>
    </source>
</evidence>
<evidence type="ECO:0000256" key="4">
    <source>
        <dbReference type="ARBA" id="ARBA00022989"/>
    </source>
</evidence>
<feature type="compositionally biased region" description="Low complexity" evidence="7">
    <location>
        <begin position="21"/>
        <end position="37"/>
    </location>
</feature>
<keyword evidence="11" id="KW-1185">Reference proteome</keyword>
<keyword evidence="5 8" id="KW-0472">Membrane</keyword>
<feature type="transmembrane region" description="Helical" evidence="8">
    <location>
        <begin position="241"/>
        <end position="264"/>
    </location>
</feature>
<dbReference type="GO" id="GO:0071763">
    <property type="term" value="P:nuclear membrane organization"/>
    <property type="evidence" value="ECO:0007669"/>
    <property type="project" value="TreeGrafter"/>
</dbReference>
<dbReference type="Gene3D" id="1.10.10.1180">
    <property type="entry name" value="MAN1, winged-helix domain"/>
    <property type="match status" value="1"/>
</dbReference>
<dbReference type="EMBL" id="CP133619">
    <property type="protein sequence ID" value="WMV43421.1"/>
    <property type="molecule type" value="Genomic_DNA"/>
</dbReference>
<evidence type="ECO:0000313" key="10">
    <source>
        <dbReference type="EMBL" id="WMV43421.1"/>
    </source>
</evidence>
<feature type="domain" description="Man1/Src1-like C-terminal" evidence="9">
    <location>
        <begin position="92"/>
        <end position="356"/>
    </location>
</feature>
<dbReference type="InterPro" id="IPR041885">
    <property type="entry name" value="MAN1_winged_helix_dom"/>
</dbReference>
<keyword evidence="3 8" id="KW-0812">Transmembrane</keyword>
<comment type="subcellular location">
    <subcellularLocation>
        <location evidence="1">Nucleus inner membrane</location>
    </subcellularLocation>
</comment>
<sequence>MASSPRTRPSSRSPNPKPTKNKTSSSSSSRPSTSSRSIPLQPSSNLFPSSKSEFSRFIGVVVVASTVAFSCNYVFTYLNSQPKPFCDSNSDFDDSLSDFCEPCPLNGVCHEGKLECAHGYRRLGNLCVEDSNINEAAKKLSKLVEGLLCEEHAQYSCTGTGTGTGTVWVQGNQLWEKVNESKIMDEYGLSEAVYAHAMKRAMEALRKVLETRLNDHGIEELKCPPLLVLHYTPVSCRIQQWILEHALLLVPACALLLGCVFTLLKFRRRYYLSVKAEQIYNEACDVLEEKAVSARSMTGEHEPWVVASLLRDHLLSPKERKDPMLWKKVEQLVQEDSRLERYPKMVKGECKVVWEWQVEGSLSSSGKRKKAKEIRLASGQHTDLSPQQKNWPWKAKEPVKC</sequence>
<feature type="region of interest" description="Disordered" evidence="7">
    <location>
        <begin position="361"/>
        <end position="401"/>
    </location>
</feature>
<dbReference type="GO" id="GO:0003682">
    <property type="term" value="F:chromatin binding"/>
    <property type="evidence" value="ECO:0007669"/>
    <property type="project" value="InterPro"/>
</dbReference>
<feature type="region of interest" description="Disordered" evidence="7">
    <location>
        <begin position="1"/>
        <end position="44"/>
    </location>
</feature>
<dbReference type="GO" id="GO:0034399">
    <property type="term" value="C:nuclear periphery"/>
    <property type="evidence" value="ECO:0007669"/>
    <property type="project" value="TreeGrafter"/>
</dbReference>
<dbReference type="PANTHER" id="PTHR47808:SF2">
    <property type="entry name" value="LEM DOMAIN-CONTAINING PROTEIN 2"/>
    <property type="match status" value="1"/>
</dbReference>
<gene>
    <name evidence="10" type="ORF">MTR67_036806</name>
</gene>
<dbReference type="Pfam" id="PF09402">
    <property type="entry name" value="MSC"/>
    <property type="match status" value="1"/>
</dbReference>
<dbReference type="InterPro" id="IPR044780">
    <property type="entry name" value="Heh2/Src1"/>
</dbReference>
<evidence type="ECO:0000256" key="5">
    <source>
        <dbReference type="ARBA" id="ARBA00023136"/>
    </source>
</evidence>
<evidence type="ECO:0000256" key="2">
    <source>
        <dbReference type="ARBA" id="ARBA00022553"/>
    </source>
</evidence>
<dbReference type="Proteomes" id="UP001234989">
    <property type="component" value="Chromosome 8"/>
</dbReference>
<organism evidence="10 11">
    <name type="scientific">Solanum verrucosum</name>
    <dbReference type="NCBI Taxonomy" id="315347"/>
    <lineage>
        <taxon>Eukaryota</taxon>
        <taxon>Viridiplantae</taxon>
        <taxon>Streptophyta</taxon>
        <taxon>Embryophyta</taxon>
        <taxon>Tracheophyta</taxon>
        <taxon>Spermatophyta</taxon>
        <taxon>Magnoliopsida</taxon>
        <taxon>eudicotyledons</taxon>
        <taxon>Gunneridae</taxon>
        <taxon>Pentapetalae</taxon>
        <taxon>asterids</taxon>
        <taxon>lamiids</taxon>
        <taxon>Solanales</taxon>
        <taxon>Solanaceae</taxon>
        <taxon>Solanoideae</taxon>
        <taxon>Solaneae</taxon>
        <taxon>Solanum</taxon>
    </lineage>
</organism>
<feature type="transmembrane region" description="Helical" evidence="8">
    <location>
        <begin position="57"/>
        <end position="78"/>
    </location>
</feature>
<evidence type="ECO:0000256" key="7">
    <source>
        <dbReference type="SAM" id="MobiDB-lite"/>
    </source>
</evidence>
<protein>
    <recommendedName>
        <fullName evidence="9">Man1/Src1-like C-terminal domain-containing protein</fullName>
    </recommendedName>
</protein>
<keyword evidence="6" id="KW-0539">Nucleus</keyword>
<evidence type="ECO:0000256" key="3">
    <source>
        <dbReference type="ARBA" id="ARBA00022692"/>
    </source>
</evidence>
<evidence type="ECO:0000256" key="8">
    <source>
        <dbReference type="SAM" id="Phobius"/>
    </source>
</evidence>
<reference evidence="10" key="1">
    <citation type="submission" date="2023-08" db="EMBL/GenBank/DDBJ databases">
        <title>A de novo genome assembly of Solanum verrucosum Schlechtendal, a Mexican diploid species geographically isolated from the other diploid A-genome species in potato relatives.</title>
        <authorList>
            <person name="Hosaka K."/>
        </authorList>
    </citation>
    <scope>NUCLEOTIDE SEQUENCE</scope>
    <source>
        <tissue evidence="10">Young leaves</tissue>
    </source>
</reference>
<keyword evidence="2" id="KW-0597">Phosphoprotein</keyword>
<dbReference type="GO" id="GO:0005783">
    <property type="term" value="C:endoplasmic reticulum"/>
    <property type="evidence" value="ECO:0007669"/>
    <property type="project" value="TreeGrafter"/>
</dbReference>
<evidence type="ECO:0000256" key="1">
    <source>
        <dbReference type="ARBA" id="ARBA00004540"/>
    </source>
</evidence>
<dbReference type="GO" id="GO:0005637">
    <property type="term" value="C:nuclear inner membrane"/>
    <property type="evidence" value="ECO:0007669"/>
    <property type="project" value="UniProtKB-SubCell"/>
</dbReference>
<dbReference type="AlphaFoldDB" id="A0AAF0UDA8"/>
<name>A0AAF0UDA8_SOLVR</name>